<dbReference type="Proteomes" id="UP000003089">
    <property type="component" value="Unassembled WGS sequence"/>
</dbReference>
<feature type="chain" id="PRO_5003720511" description="HEAT repeat domain-containing protein" evidence="1">
    <location>
        <begin position="22"/>
        <end position="728"/>
    </location>
</feature>
<dbReference type="Gene3D" id="1.25.10.10">
    <property type="entry name" value="Leucine-rich Repeat Variant"/>
    <property type="match status" value="1"/>
</dbReference>
<protein>
    <recommendedName>
        <fullName evidence="4">HEAT repeat domain-containing protein</fullName>
    </recommendedName>
</protein>
<sequence length="728" mass="83623">MIKRIVSLLILAGTITSVALAAKLQRGFAIVVDPVSYKEARTDIDNYAKAVENDGLKTYIIVDRWGVPDSIRFQLQQLYFQKECPIEGAVFVGDIPVPMIRDAQHLTSAFKMNQETFPRTESSVPSDRFYDDFDLKFNFLDKDEQYPLYYYYSLSPDSPQFLSPEIYSGRIKMSADDASKYDKLRAYLQKVVALKQNTNPADQLLYFSGQGYVSESMMARIDEKLALVENFPWTRIQQNGIEYIDHKRDAAVKYRLMSELQRNDLDIAILHHHGDVEIEYMNDLPEPQTTKDQVEGIKLYLRETMRHAREKGKNTDSIQLVLSKRFDDLPASWFEGSFDPEITQKDSLFLRSLDLYIEDFDNYTPNARFIVLDACFNGSFHKDKYIAGAYISGKGNTMAVLANSVNVLQEKWTDRYLGLVGLGMRVGRMAMENPYLEGHLIGDPTFHFAVPVSLGFDINEVLSTKNAAWWKKQLNSSYPALQAMALRQLSDGGQMNSKQLLDKFMSSPSDIVRMECLVLLSEYDDDNFIRCLDLAVSDSYEMIQRFAINMIARNGDDRLVPALIRAAIRNNTAERIEFNVKQALALLPEKALTAEFQKQFNPSLYVESEKAEQGIKRAIEVNSNRWLKDISSIYADDSLTVNQRLGRIRYLRNYNVHSQIPQLLEYLQKTDNEPVQVSLLEALGWFRMSCRHNEISQVAQAMSQDSRYSQAVRDEALKTYNRIMNHRK</sequence>
<dbReference type="RefSeq" id="WP_007487530.1">
    <property type="nucleotide sequence ID" value="NZ_JH724317.1"/>
</dbReference>
<accession>I9GBJ3</accession>
<dbReference type="PATRIC" id="fig|997884.3.peg.4327"/>
<evidence type="ECO:0000313" key="2">
    <source>
        <dbReference type="EMBL" id="EIY43894.1"/>
    </source>
</evidence>
<feature type="signal peptide" evidence="1">
    <location>
        <begin position="1"/>
        <end position="21"/>
    </location>
</feature>
<evidence type="ECO:0008006" key="4">
    <source>
        <dbReference type="Google" id="ProtNLM"/>
    </source>
</evidence>
<dbReference type="InterPro" id="IPR016024">
    <property type="entry name" value="ARM-type_fold"/>
</dbReference>
<dbReference type="HOGENOM" id="CLU_378855_0_0_10"/>
<dbReference type="STRING" id="997884.HMPREF1068_04219"/>
<proteinExistence type="predicted"/>
<comment type="caution">
    <text evidence="2">The sequence shown here is derived from an EMBL/GenBank/DDBJ whole genome shotgun (WGS) entry which is preliminary data.</text>
</comment>
<dbReference type="InterPro" id="IPR011989">
    <property type="entry name" value="ARM-like"/>
</dbReference>
<organism evidence="2 3">
    <name type="scientific">Bacteroides nordii CL02T12C05</name>
    <dbReference type="NCBI Taxonomy" id="997884"/>
    <lineage>
        <taxon>Bacteria</taxon>
        <taxon>Pseudomonadati</taxon>
        <taxon>Bacteroidota</taxon>
        <taxon>Bacteroidia</taxon>
        <taxon>Bacteroidales</taxon>
        <taxon>Bacteroidaceae</taxon>
        <taxon>Bacteroides</taxon>
    </lineage>
</organism>
<reference evidence="2 3" key="1">
    <citation type="submission" date="2012-02" db="EMBL/GenBank/DDBJ databases">
        <title>The Genome Sequence of Bacteroides nordii CL02T12C05.</title>
        <authorList>
            <consortium name="The Broad Institute Genome Sequencing Platform"/>
            <person name="Earl A."/>
            <person name="Ward D."/>
            <person name="Feldgarden M."/>
            <person name="Gevers D."/>
            <person name="Zitomersky N.L."/>
            <person name="Coyne M.J."/>
            <person name="Comstock L.E."/>
            <person name="Young S.K."/>
            <person name="Zeng Q."/>
            <person name="Gargeya S."/>
            <person name="Fitzgerald M."/>
            <person name="Haas B."/>
            <person name="Abouelleil A."/>
            <person name="Alvarado L."/>
            <person name="Arachchi H.M."/>
            <person name="Berlin A."/>
            <person name="Chapman S.B."/>
            <person name="Gearin G."/>
            <person name="Goldberg J."/>
            <person name="Griggs A."/>
            <person name="Gujja S."/>
            <person name="Hansen M."/>
            <person name="Heiman D."/>
            <person name="Howarth C."/>
            <person name="Larimer J."/>
            <person name="Lui A."/>
            <person name="MacDonald P.J.P."/>
            <person name="McCowen C."/>
            <person name="Montmayeur A."/>
            <person name="Murphy C."/>
            <person name="Neiman D."/>
            <person name="Pearson M."/>
            <person name="Priest M."/>
            <person name="Roberts A."/>
            <person name="Saif S."/>
            <person name="Shea T."/>
            <person name="Sisk P."/>
            <person name="Stolte C."/>
            <person name="Sykes S."/>
            <person name="Wortman J."/>
            <person name="Nusbaum C."/>
            <person name="Birren B."/>
        </authorList>
    </citation>
    <scope>NUCLEOTIDE SEQUENCE [LARGE SCALE GENOMIC DNA]</scope>
    <source>
        <strain evidence="2 3">CL02T12C05</strain>
    </source>
</reference>
<dbReference type="EMBL" id="AGXS01000028">
    <property type="protein sequence ID" value="EIY43894.1"/>
    <property type="molecule type" value="Genomic_DNA"/>
</dbReference>
<keyword evidence="3" id="KW-1185">Reference proteome</keyword>
<name>I9GBJ3_9BACE</name>
<dbReference type="SUPFAM" id="SSF48371">
    <property type="entry name" value="ARM repeat"/>
    <property type="match status" value="1"/>
</dbReference>
<dbReference type="AlphaFoldDB" id="I9GBJ3"/>
<evidence type="ECO:0000313" key="3">
    <source>
        <dbReference type="Proteomes" id="UP000003089"/>
    </source>
</evidence>
<gene>
    <name evidence="2" type="ORF">HMPREF1068_04219</name>
</gene>
<dbReference type="eggNOG" id="COG1413">
    <property type="taxonomic scope" value="Bacteria"/>
</dbReference>
<keyword evidence="1" id="KW-0732">Signal</keyword>
<evidence type="ECO:0000256" key="1">
    <source>
        <dbReference type="SAM" id="SignalP"/>
    </source>
</evidence>